<dbReference type="AlphaFoldDB" id="A0A4Y7IWG7"/>
<protein>
    <submittedName>
        <fullName evidence="1">Uncharacterized protein</fullName>
    </submittedName>
</protein>
<dbReference type="EMBL" id="CM010716">
    <property type="protein sequence ID" value="RZC52130.1"/>
    <property type="molecule type" value="Genomic_DNA"/>
</dbReference>
<sequence>VPEFGEGKSIVDWVRSKVKTEEGVAQILGLLYQSVRKEVAIVLRVAFPAERPSMMGGLTLGMPKPSLQFMWTTGAL</sequence>
<gene>
    <name evidence="1" type="ORF">C5167_020557</name>
</gene>
<reference evidence="1 2" key="1">
    <citation type="journal article" date="2018" name="Science">
        <title>The opium poppy genome and morphinan production.</title>
        <authorList>
            <person name="Guo L."/>
            <person name="Winzer T."/>
            <person name="Yang X."/>
            <person name="Li Y."/>
            <person name="Ning Z."/>
            <person name="He Z."/>
            <person name="Teodor R."/>
            <person name="Lu Y."/>
            <person name="Bowser T.A."/>
            <person name="Graham I.A."/>
            <person name="Ye K."/>
        </authorList>
    </citation>
    <scope>NUCLEOTIDE SEQUENCE [LARGE SCALE GENOMIC DNA]</scope>
    <source>
        <strain evidence="2">cv. HN1</strain>
        <tissue evidence="1">Leaves</tissue>
    </source>
</reference>
<keyword evidence="2" id="KW-1185">Reference proteome</keyword>
<proteinExistence type="predicted"/>
<organism evidence="1 2">
    <name type="scientific">Papaver somniferum</name>
    <name type="common">Opium poppy</name>
    <dbReference type="NCBI Taxonomy" id="3469"/>
    <lineage>
        <taxon>Eukaryota</taxon>
        <taxon>Viridiplantae</taxon>
        <taxon>Streptophyta</taxon>
        <taxon>Embryophyta</taxon>
        <taxon>Tracheophyta</taxon>
        <taxon>Spermatophyta</taxon>
        <taxon>Magnoliopsida</taxon>
        <taxon>Ranunculales</taxon>
        <taxon>Papaveraceae</taxon>
        <taxon>Papaveroideae</taxon>
        <taxon>Papaver</taxon>
    </lineage>
</organism>
<dbReference type="Proteomes" id="UP000316621">
    <property type="component" value="Chromosome 2"/>
</dbReference>
<evidence type="ECO:0000313" key="2">
    <source>
        <dbReference type="Proteomes" id="UP000316621"/>
    </source>
</evidence>
<evidence type="ECO:0000313" key="1">
    <source>
        <dbReference type="EMBL" id="RZC52130.1"/>
    </source>
</evidence>
<dbReference type="Gramene" id="RZC52130">
    <property type="protein sequence ID" value="RZC52130"/>
    <property type="gene ID" value="C5167_020557"/>
</dbReference>
<feature type="non-terminal residue" evidence="1">
    <location>
        <position position="1"/>
    </location>
</feature>
<name>A0A4Y7IWG7_PAPSO</name>
<accession>A0A4Y7IWG7</accession>